<keyword evidence="1" id="KW-1133">Transmembrane helix</keyword>
<name>A0A4R7KR60_9CLOT</name>
<proteinExistence type="predicted"/>
<keyword evidence="3" id="KW-1185">Reference proteome</keyword>
<evidence type="ECO:0000256" key="1">
    <source>
        <dbReference type="SAM" id="Phobius"/>
    </source>
</evidence>
<keyword evidence="1" id="KW-0472">Membrane</keyword>
<reference evidence="2 3" key="1">
    <citation type="submission" date="2019-03" db="EMBL/GenBank/DDBJ databases">
        <title>Genomic Encyclopedia of Type Strains, Phase IV (KMG-IV): sequencing the most valuable type-strain genomes for metagenomic binning, comparative biology and taxonomic classification.</title>
        <authorList>
            <person name="Goeker M."/>
        </authorList>
    </citation>
    <scope>NUCLEOTIDE SEQUENCE [LARGE SCALE GENOMIC DNA]</scope>
    <source>
        <strain evidence="2 3">DSM 24455</strain>
    </source>
</reference>
<dbReference type="OrthoDB" id="9757917at2"/>
<keyword evidence="1" id="KW-0812">Transmembrane</keyword>
<feature type="transmembrane region" description="Helical" evidence="1">
    <location>
        <begin position="7"/>
        <end position="26"/>
    </location>
</feature>
<organism evidence="2 3">
    <name type="scientific">Fonticella tunisiensis</name>
    <dbReference type="NCBI Taxonomy" id="1096341"/>
    <lineage>
        <taxon>Bacteria</taxon>
        <taxon>Bacillati</taxon>
        <taxon>Bacillota</taxon>
        <taxon>Clostridia</taxon>
        <taxon>Eubacteriales</taxon>
        <taxon>Clostridiaceae</taxon>
        <taxon>Fonticella</taxon>
    </lineage>
</organism>
<comment type="caution">
    <text evidence="2">The sequence shown here is derived from an EMBL/GenBank/DDBJ whole genome shotgun (WGS) entry which is preliminary data.</text>
</comment>
<dbReference type="Proteomes" id="UP000295325">
    <property type="component" value="Unassembled WGS sequence"/>
</dbReference>
<dbReference type="EMBL" id="SOAZ01000008">
    <property type="protein sequence ID" value="TDT61174.1"/>
    <property type="molecule type" value="Genomic_DNA"/>
</dbReference>
<dbReference type="RefSeq" id="WP_133627915.1">
    <property type="nucleotide sequence ID" value="NZ_SOAZ01000008.1"/>
</dbReference>
<evidence type="ECO:0008006" key="4">
    <source>
        <dbReference type="Google" id="ProtNLM"/>
    </source>
</evidence>
<evidence type="ECO:0000313" key="3">
    <source>
        <dbReference type="Proteomes" id="UP000295325"/>
    </source>
</evidence>
<protein>
    <recommendedName>
        <fullName evidence="4">Transglutaminase superfamily protein</fullName>
    </recommendedName>
</protein>
<sequence length="361" mass="40791">MKIIKKLLEYAIVILVFLYIVNRINLTKIENVLSTFNIKIPVNDVEISYRVLSPLSPAIYNYEDSIVKVTVSSLKPVSGTINVEFTGITLPYEQSFLVTGRKEFNIKPVLLPQVDEIFKEAKDVQFKIEVKDPSGKRLYVKSEKVRMLSRNDMIWKLSDGSDLSPLIASWVTPENAEVRKLLRMAVDYLDRYKLSDTKKTGAKYTLKAIAGYVNQTNVKKQDLIFAQMAAIFDAMKDGYKIRYVSDIETGRSDNSQSIKFPEEVLKLRSGLCIETVVTMASACEAAGMNPVILINENHAILGVETSPGSNEYVFWETTDLTESSQKAYQDGVKFYNSNKNNKNLRIIDIKKARDQGIKPLG</sequence>
<accession>A0A4R7KR60</accession>
<gene>
    <name evidence="2" type="ORF">EDD71_10872</name>
</gene>
<evidence type="ECO:0000313" key="2">
    <source>
        <dbReference type="EMBL" id="TDT61174.1"/>
    </source>
</evidence>
<dbReference type="AlphaFoldDB" id="A0A4R7KR60"/>